<proteinExistence type="predicted"/>
<comment type="caution">
    <text evidence="1">The sequence shown here is derived from an EMBL/GenBank/DDBJ whole genome shotgun (WGS) entry which is preliminary data.</text>
</comment>
<reference evidence="1 2" key="1">
    <citation type="submission" date="2018-09" db="EMBL/GenBank/DDBJ databases">
        <title>Phylogeny of the Shewanellaceae, and recommendation for two new genera, Pseudoshewanella and Parashewanella.</title>
        <authorList>
            <person name="Wang G."/>
        </authorList>
    </citation>
    <scope>NUCLEOTIDE SEQUENCE [LARGE SCALE GENOMIC DNA]</scope>
    <source>
        <strain evidence="1 2">C51</strain>
    </source>
</reference>
<evidence type="ECO:0000313" key="1">
    <source>
        <dbReference type="EMBL" id="RLV57738.1"/>
    </source>
</evidence>
<accession>A0A3L8PTK3</accession>
<dbReference type="EMBL" id="QZEI01000157">
    <property type="protein sequence ID" value="RLV57738.1"/>
    <property type="molecule type" value="Genomic_DNA"/>
</dbReference>
<organism evidence="1 2">
    <name type="scientific">Parashewanella curva</name>
    <dbReference type="NCBI Taxonomy" id="2338552"/>
    <lineage>
        <taxon>Bacteria</taxon>
        <taxon>Pseudomonadati</taxon>
        <taxon>Pseudomonadota</taxon>
        <taxon>Gammaproteobacteria</taxon>
        <taxon>Alteromonadales</taxon>
        <taxon>Shewanellaceae</taxon>
        <taxon>Parashewanella</taxon>
    </lineage>
</organism>
<evidence type="ECO:0000313" key="2">
    <source>
        <dbReference type="Proteomes" id="UP000281474"/>
    </source>
</evidence>
<protein>
    <submittedName>
        <fullName evidence="1">Uncharacterized protein</fullName>
    </submittedName>
</protein>
<name>A0A3L8PTK3_9GAMM</name>
<gene>
    <name evidence="1" type="ORF">D5018_20975</name>
</gene>
<dbReference type="OrthoDB" id="7864804at2"/>
<sequence>MQTAEKVRQIAYKVDCTIIDVHNKRGFMGFNDVKKQVISCIREGSYDHEVRKNLDVKNLFQCG</sequence>
<dbReference type="Proteomes" id="UP000281474">
    <property type="component" value="Unassembled WGS sequence"/>
</dbReference>
<dbReference type="AlphaFoldDB" id="A0A3L8PTK3"/>
<keyword evidence="2" id="KW-1185">Reference proteome</keyword>